<evidence type="ECO:0000256" key="4">
    <source>
        <dbReference type="ARBA" id="ARBA00023237"/>
    </source>
</evidence>
<evidence type="ECO:0000259" key="8">
    <source>
        <dbReference type="PROSITE" id="PS51123"/>
    </source>
</evidence>
<evidence type="ECO:0000256" key="7">
    <source>
        <dbReference type="SAM" id="SignalP"/>
    </source>
</evidence>
<dbReference type="InterPro" id="IPR006690">
    <property type="entry name" value="OMPA-like_CS"/>
</dbReference>
<organism evidence="9 10">
    <name type="scientific">Candidatus Sedimenticola endophacoides</name>
    <dbReference type="NCBI Taxonomy" id="2548426"/>
    <lineage>
        <taxon>Bacteria</taxon>
        <taxon>Pseudomonadati</taxon>
        <taxon>Pseudomonadota</taxon>
        <taxon>Gammaproteobacteria</taxon>
        <taxon>Chromatiales</taxon>
        <taxon>Sedimenticolaceae</taxon>
        <taxon>Sedimenticola</taxon>
    </lineage>
</organism>
<dbReference type="AlphaFoldDB" id="A0A6N4DTD5"/>
<dbReference type="Pfam" id="PF00691">
    <property type="entry name" value="OmpA"/>
    <property type="match status" value="1"/>
</dbReference>
<evidence type="ECO:0000256" key="5">
    <source>
        <dbReference type="PROSITE-ProRule" id="PRU00473"/>
    </source>
</evidence>
<dbReference type="PANTHER" id="PTHR30329:SF21">
    <property type="entry name" value="LIPOPROTEIN YIAD-RELATED"/>
    <property type="match status" value="1"/>
</dbReference>
<reference evidence="9 10" key="1">
    <citation type="submission" date="2018-01" db="EMBL/GenBank/DDBJ databases">
        <title>Novel co-symbiosis in the lucinid bivalve Phacoides pectinatus.</title>
        <authorList>
            <person name="Lim S.J."/>
            <person name="Davis B.G."/>
            <person name="Gill D.E."/>
            <person name="Engel A.S."/>
            <person name="Anderson L.C."/>
            <person name="Campbell B.J."/>
        </authorList>
    </citation>
    <scope>NUCLEOTIDE SEQUENCE [LARGE SCALE GENOMIC DNA]</scope>
    <source>
        <strain evidence="9">N3_P5</strain>
    </source>
</reference>
<proteinExistence type="predicted"/>
<accession>A0A6N4DTD5</accession>
<keyword evidence="2 7" id="KW-0732">Signal</keyword>
<evidence type="ECO:0000313" key="9">
    <source>
        <dbReference type="EMBL" id="PUE00096.1"/>
    </source>
</evidence>
<evidence type="ECO:0000256" key="1">
    <source>
        <dbReference type="ARBA" id="ARBA00004442"/>
    </source>
</evidence>
<dbReference type="InterPro" id="IPR006664">
    <property type="entry name" value="OMP_bac"/>
</dbReference>
<sequence length="245" mass="25209">MVNLKKTVVMMAPIGLAASIALPTQGVAEEINIVNDSAVNTVVDSQGNCVLAVGGRSATPPNCGLMAQEGDADGDGVVDSKDKCPGTEPGVVVDMNGCPKDSDGDGVPDYRDNCPNTPKGAKVDKFGCEVVGNITIDLVNDEFDFDSAMLKPGMKAALDDLAGKVNASPGDEFMTIVGHTDSVGTDAYNQGLSERRAQSVANYLAGKGVNASKMATAGKGESMPVASNDNAAGRAKNRRVEISTR</sequence>
<keyword evidence="3 5" id="KW-0472">Membrane</keyword>
<dbReference type="SUPFAM" id="SSF103647">
    <property type="entry name" value="TSP type-3 repeat"/>
    <property type="match status" value="1"/>
</dbReference>
<dbReference type="PROSITE" id="PS01068">
    <property type="entry name" value="OMPA_1"/>
    <property type="match status" value="1"/>
</dbReference>
<feature type="domain" description="OmpA-like" evidence="8">
    <location>
        <begin position="130"/>
        <end position="245"/>
    </location>
</feature>
<comment type="subcellular location">
    <subcellularLocation>
        <location evidence="1">Cell outer membrane</location>
    </subcellularLocation>
</comment>
<evidence type="ECO:0000256" key="3">
    <source>
        <dbReference type="ARBA" id="ARBA00023136"/>
    </source>
</evidence>
<dbReference type="GO" id="GO:0009279">
    <property type="term" value="C:cell outer membrane"/>
    <property type="evidence" value="ECO:0007669"/>
    <property type="project" value="UniProtKB-SubCell"/>
</dbReference>
<keyword evidence="4" id="KW-0998">Cell outer membrane</keyword>
<dbReference type="SUPFAM" id="SSF103088">
    <property type="entry name" value="OmpA-like"/>
    <property type="match status" value="1"/>
</dbReference>
<dbReference type="InterPro" id="IPR050330">
    <property type="entry name" value="Bact_OuterMem_StrucFunc"/>
</dbReference>
<dbReference type="Pfam" id="PF02412">
    <property type="entry name" value="TSP_3"/>
    <property type="match status" value="2"/>
</dbReference>
<evidence type="ECO:0000313" key="10">
    <source>
        <dbReference type="Proteomes" id="UP000250928"/>
    </source>
</evidence>
<dbReference type="PROSITE" id="PS51123">
    <property type="entry name" value="OMPA_2"/>
    <property type="match status" value="1"/>
</dbReference>
<dbReference type="Gene3D" id="3.30.1330.60">
    <property type="entry name" value="OmpA-like domain"/>
    <property type="match status" value="1"/>
</dbReference>
<dbReference type="Proteomes" id="UP000250928">
    <property type="component" value="Unassembled WGS sequence"/>
</dbReference>
<dbReference type="InterPro" id="IPR003367">
    <property type="entry name" value="Thrombospondin_3-like_rpt"/>
</dbReference>
<dbReference type="InterPro" id="IPR028974">
    <property type="entry name" value="TSP_type-3_rpt"/>
</dbReference>
<feature type="signal peptide" evidence="7">
    <location>
        <begin position="1"/>
        <end position="28"/>
    </location>
</feature>
<protein>
    <recommendedName>
        <fullName evidence="8">OmpA-like domain-containing protein</fullName>
    </recommendedName>
</protein>
<name>A0A6N4DTD5_9GAMM</name>
<dbReference type="InterPro" id="IPR006665">
    <property type="entry name" value="OmpA-like"/>
</dbReference>
<evidence type="ECO:0000256" key="6">
    <source>
        <dbReference type="SAM" id="MobiDB-lite"/>
    </source>
</evidence>
<evidence type="ECO:0000256" key="2">
    <source>
        <dbReference type="ARBA" id="ARBA00022729"/>
    </source>
</evidence>
<gene>
    <name evidence="9" type="ORF">C3L24_09705</name>
</gene>
<dbReference type="GO" id="GO:0005509">
    <property type="term" value="F:calcium ion binding"/>
    <property type="evidence" value="ECO:0007669"/>
    <property type="project" value="InterPro"/>
</dbReference>
<feature type="region of interest" description="Disordered" evidence="6">
    <location>
        <begin position="215"/>
        <end position="245"/>
    </location>
</feature>
<dbReference type="PANTHER" id="PTHR30329">
    <property type="entry name" value="STATOR ELEMENT OF FLAGELLAR MOTOR COMPLEX"/>
    <property type="match status" value="1"/>
</dbReference>
<dbReference type="InterPro" id="IPR036737">
    <property type="entry name" value="OmpA-like_sf"/>
</dbReference>
<dbReference type="EMBL" id="PQCO01000234">
    <property type="protein sequence ID" value="PUE00096.1"/>
    <property type="molecule type" value="Genomic_DNA"/>
</dbReference>
<dbReference type="PRINTS" id="PR01023">
    <property type="entry name" value="NAFLGMOTY"/>
</dbReference>
<dbReference type="CDD" id="cd07185">
    <property type="entry name" value="OmpA_C-like"/>
    <property type="match status" value="1"/>
</dbReference>
<comment type="caution">
    <text evidence="9">The sequence shown here is derived from an EMBL/GenBank/DDBJ whole genome shotgun (WGS) entry which is preliminary data.</text>
</comment>
<dbReference type="GO" id="GO:0007155">
    <property type="term" value="P:cell adhesion"/>
    <property type="evidence" value="ECO:0007669"/>
    <property type="project" value="InterPro"/>
</dbReference>
<feature type="chain" id="PRO_5026778913" description="OmpA-like domain-containing protein" evidence="7">
    <location>
        <begin position="29"/>
        <end position="245"/>
    </location>
</feature>
<dbReference type="PRINTS" id="PR01021">
    <property type="entry name" value="OMPADOMAIN"/>
</dbReference>